<evidence type="ECO:0000313" key="1">
    <source>
        <dbReference type="EMBL" id="RUL96776.1"/>
    </source>
</evidence>
<gene>
    <name evidence="1" type="ORF">EEQ99_29050</name>
</gene>
<name>A0A432NB65_9HYPH</name>
<accession>A0A432NB65</accession>
<dbReference type="Proteomes" id="UP000273611">
    <property type="component" value="Unassembled WGS sequence"/>
</dbReference>
<sequence>MTGAVPSTKPTDSPFCPWRFAKTKASKAILTEAVADIQRYEELHGLRKRTRKPHDLETFWLTVEAILCDLMHHKLYRRPCSIYVTRSNAVLRHRNRYRARAYGKTFPAVLDRLAATGLGWLLQEVGDGDGRHGARRTTIRPGPRLVGRMVDLNVTFADLGYACGAEQIILKSEKVDFWDEAQVIDYKDTMDTSRFRHEMREINDWLRTADLDYGTLRGDTNSIPDTAERTLRRIFTRGDFRCGGRLFGGFWQVMGKDDRFDRLVIDGEAIVELDYAQMGPRQLYGMVGAVPEMTDLYSVPGFEQYRKGIKIVFSAMVFHDKPLSRMPRGAGAKFPKGTSIGDITDAIMRYHPAIADLFFKGVGHRVQFQESQIMVDTLLRLKSQSIVALPIHDAILVADSKAAAAGQVMVDVFAFHVGFPGLVDVSSVSSG</sequence>
<evidence type="ECO:0000313" key="2">
    <source>
        <dbReference type="Proteomes" id="UP000273611"/>
    </source>
</evidence>
<protein>
    <submittedName>
        <fullName evidence="1">Uncharacterized protein</fullName>
    </submittedName>
</protein>
<proteinExistence type="predicted"/>
<comment type="caution">
    <text evidence="1">The sequence shown here is derived from an EMBL/GenBank/DDBJ whole genome shotgun (WGS) entry which is preliminary data.</text>
</comment>
<dbReference type="AlphaFoldDB" id="A0A432NB65"/>
<organism evidence="1 2">
    <name type="scientific">Rhizobium anhuiense</name>
    <dbReference type="NCBI Taxonomy" id="1184720"/>
    <lineage>
        <taxon>Bacteria</taxon>
        <taxon>Pseudomonadati</taxon>
        <taxon>Pseudomonadota</taxon>
        <taxon>Alphaproteobacteria</taxon>
        <taxon>Hyphomicrobiales</taxon>
        <taxon>Rhizobiaceae</taxon>
        <taxon>Rhizobium/Agrobacterium group</taxon>
        <taxon>Rhizobium</taxon>
    </lineage>
</organism>
<reference evidence="1 2" key="1">
    <citation type="journal article" date="2015" name="Int. J. Syst. Evol. Microbiol.">
        <title>Rhizobium anhuiense sp. nov., isolated from effective nodules of Vicia faba and Pisum sativum.</title>
        <authorList>
            <person name="Zhang Y.J."/>
            <person name="Zheng W.T."/>
            <person name="Everall I."/>
            <person name="Young J.P."/>
            <person name="Zhang X.X."/>
            <person name="Tian C.F."/>
            <person name="Sui X.H."/>
            <person name="Wang E.T."/>
            <person name="Chen W.X."/>
        </authorList>
    </citation>
    <scope>NUCLEOTIDE SEQUENCE [LARGE SCALE GENOMIC DNA]</scope>
    <source>
        <strain evidence="1 2">CCBAU 23252</strain>
    </source>
</reference>
<dbReference type="EMBL" id="RIBW01000019">
    <property type="protein sequence ID" value="RUL96776.1"/>
    <property type="molecule type" value="Genomic_DNA"/>
</dbReference>